<dbReference type="SMART" id="SM00052">
    <property type="entry name" value="EAL"/>
    <property type="match status" value="1"/>
</dbReference>
<dbReference type="InterPro" id="IPR000014">
    <property type="entry name" value="PAS"/>
</dbReference>
<dbReference type="SUPFAM" id="SSF141868">
    <property type="entry name" value="EAL domain-like"/>
    <property type="match status" value="1"/>
</dbReference>
<evidence type="ECO:0000259" key="9">
    <source>
        <dbReference type="PROSITE" id="PS50883"/>
    </source>
</evidence>
<protein>
    <recommendedName>
        <fullName evidence="2">cyclic-guanylate-specific phosphodiesterase</fullName>
        <ecNumber evidence="2">3.1.4.52</ecNumber>
    </recommendedName>
</protein>
<feature type="transmembrane region" description="Helical" evidence="6">
    <location>
        <begin position="49"/>
        <end position="72"/>
    </location>
</feature>
<keyword evidence="12" id="KW-1185">Reference proteome</keyword>
<evidence type="ECO:0000259" key="7">
    <source>
        <dbReference type="PROSITE" id="PS50112"/>
    </source>
</evidence>
<dbReference type="InterPro" id="IPR035965">
    <property type="entry name" value="PAS-like_dom_sf"/>
</dbReference>
<dbReference type="GO" id="GO:0071732">
    <property type="term" value="P:cellular response to nitric oxide"/>
    <property type="evidence" value="ECO:0007669"/>
    <property type="project" value="UniProtKB-ARBA"/>
</dbReference>
<dbReference type="PANTHER" id="PTHR44757">
    <property type="entry name" value="DIGUANYLATE CYCLASE DGCP"/>
    <property type="match status" value="1"/>
</dbReference>
<evidence type="ECO:0000256" key="2">
    <source>
        <dbReference type="ARBA" id="ARBA00012282"/>
    </source>
</evidence>
<proteinExistence type="predicted"/>
<dbReference type="PROSITE" id="PS50112">
    <property type="entry name" value="PAS"/>
    <property type="match status" value="1"/>
</dbReference>
<feature type="domain" description="GGDEF" evidence="10">
    <location>
        <begin position="251"/>
        <end position="389"/>
    </location>
</feature>
<dbReference type="PROSITE" id="PS50113">
    <property type="entry name" value="PAC"/>
    <property type="match status" value="1"/>
</dbReference>
<feature type="domain" description="PAS" evidence="7">
    <location>
        <begin position="95"/>
        <end position="151"/>
    </location>
</feature>
<evidence type="ECO:0000259" key="8">
    <source>
        <dbReference type="PROSITE" id="PS50113"/>
    </source>
</evidence>
<evidence type="ECO:0000256" key="3">
    <source>
        <dbReference type="ARBA" id="ARBA00022636"/>
    </source>
</evidence>
<evidence type="ECO:0000313" key="12">
    <source>
        <dbReference type="Proteomes" id="UP000243937"/>
    </source>
</evidence>
<dbReference type="InterPro" id="IPR000700">
    <property type="entry name" value="PAS-assoc_C"/>
</dbReference>
<feature type="domain" description="PAC" evidence="8">
    <location>
        <begin position="167"/>
        <end position="219"/>
    </location>
</feature>
<dbReference type="Proteomes" id="UP000243937">
    <property type="component" value="Chromosome"/>
</dbReference>
<dbReference type="EMBL" id="CP021377">
    <property type="protein sequence ID" value="ART83850.1"/>
    <property type="molecule type" value="Genomic_DNA"/>
</dbReference>
<dbReference type="AlphaFoldDB" id="A0A1Y0D8E9"/>
<dbReference type="SMART" id="SM00086">
    <property type="entry name" value="PAC"/>
    <property type="match status" value="1"/>
</dbReference>
<dbReference type="Gene3D" id="3.30.70.270">
    <property type="match status" value="1"/>
</dbReference>
<dbReference type="InterPro" id="IPR052155">
    <property type="entry name" value="Biofilm_reg_signaling"/>
</dbReference>
<dbReference type="SUPFAM" id="SSF55785">
    <property type="entry name" value="PYP-like sensor domain (PAS domain)"/>
    <property type="match status" value="1"/>
</dbReference>
<dbReference type="NCBIfam" id="TIGR00254">
    <property type="entry name" value="GGDEF"/>
    <property type="match status" value="1"/>
</dbReference>
<comment type="catalytic activity">
    <reaction evidence="4">
        <text>3',3'-c-di-GMP + H2O = 5'-phosphoguanylyl(3'-&gt;5')guanosine + H(+)</text>
        <dbReference type="Rhea" id="RHEA:24902"/>
        <dbReference type="ChEBI" id="CHEBI:15377"/>
        <dbReference type="ChEBI" id="CHEBI:15378"/>
        <dbReference type="ChEBI" id="CHEBI:58754"/>
        <dbReference type="ChEBI" id="CHEBI:58805"/>
        <dbReference type="EC" id="3.1.4.52"/>
    </reaction>
    <physiologicalReaction direction="left-to-right" evidence="4">
        <dbReference type="Rhea" id="RHEA:24903"/>
    </physiologicalReaction>
</comment>
<reference evidence="11 12" key="1">
    <citation type="journal article" date="2014" name="Int. J. Syst. Evol. Microbiol.">
        <title>Oceanisphaera profunda sp. nov., a marine bacterium isolated from deep-sea sediment, and emended description of the genus Oceanisphaera.</title>
        <authorList>
            <person name="Xu Z."/>
            <person name="Zhang X.Y."/>
            <person name="Su H.N."/>
            <person name="Yu Z.C."/>
            <person name="Liu C."/>
            <person name="Li H."/>
            <person name="Chen X.L."/>
            <person name="Song X.Y."/>
            <person name="Xie B.B."/>
            <person name="Qin Q.L."/>
            <person name="Zhou B.C."/>
            <person name="Shi M."/>
            <person name="Huang Y."/>
            <person name="Zhang Y.Z."/>
        </authorList>
    </citation>
    <scope>NUCLEOTIDE SEQUENCE [LARGE SCALE GENOMIC DNA]</scope>
    <source>
        <strain evidence="11 12">SM1222</strain>
    </source>
</reference>
<dbReference type="InterPro" id="IPR000160">
    <property type="entry name" value="GGDEF_dom"/>
</dbReference>
<dbReference type="Pfam" id="PF00990">
    <property type="entry name" value="GGDEF"/>
    <property type="match status" value="1"/>
</dbReference>
<feature type="domain" description="EAL" evidence="9">
    <location>
        <begin position="398"/>
        <end position="652"/>
    </location>
</feature>
<evidence type="ECO:0000256" key="4">
    <source>
        <dbReference type="ARBA" id="ARBA00051114"/>
    </source>
</evidence>
<sequence>MYMKYIFKPSKIHRVNFIIYISTVSFTAALVVLFRSFLLELAPERQASVALSLVQLSVFLATTVAFLGWFGIKQSRKISTEYEENLRRLQAAEKQTNELEMALNAHAIVAITDSRGVITQVNDKFCTISPYSREELIGQTHNVINSGYHPKGFFKDLWHTITRSEVWSGDVCNRAKDGSLYWVQSTIVPLIGKNGKPEQYIAIRADITSRKEAEAKTQYMALHDALTGLPNRRLMTDRLISAISSKGRHPGYGAVLLMDLDHFKEINDMLGHGIGDDLLVQTTLRLSCNVRRTDTVARFGGDEFVIILDNVGSDIDSAITNTANMGEVIRTAVAEPYQLGSQQLTVTSSMGVVLFCRVDDDPEELIKQADIALYAAKEAGRNQLFFFDPLLQAETIERALLVRDLRQALEQDELVLFYQPIVDAQQHIRAVEALLRWFHPKHGMVLPGKFIPLAERNGLIVPIGKWVLETACAQLAEWQQDPEREALVIAVNISARQLSKTNFVDTVKSVLAQTGARADRLMLEITESIFQDNVNSTITKMDALRQEGVRFSLDDFGTGYSSLTYLKRLPIDHLKIDKSFVDDIFEDSSDIAIVHTIIALAKNLEIDIIAEGVETCEQMEWLQGNGCKFFQGYLFSHPLHPDKLNAILENTTLLPTKELRSSCD</sequence>
<dbReference type="InterPro" id="IPR029787">
    <property type="entry name" value="Nucleotide_cyclase"/>
</dbReference>
<dbReference type="SMART" id="SM00267">
    <property type="entry name" value="GGDEF"/>
    <property type="match status" value="1"/>
</dbReference>
<dbReference type="FunFam" id="3.30.70.270:FF:000001">
    <property type="entry name" value="Diguanylate cyclase domain protein"/>
    <property type="match status" value="1"/>
</dbReference>
<dbReference type="CDD" id="cd01949">
    <property type="entry name" value="GGDEF"/>
    <property type="match status" value="1"/>
</dbReference>
<keyword evidence="3" id="KW-0973">c-di-GMP</keyword>
<dbReference type="Gene3D" id="3.30.450.20">
    <property type="entry name" value="PAS domain"/>
    <property type="match status" value="1"/>
</dbReference>
<feature type="coiled-coil region" evidence="5">
    <location>
        <begin position="72"/>
        <end position="102"/>
    </location>
</feature>
<feature type="transmembrane region" description="Helical" evidence="6">
    <location>
        <begin position="12"/>
        <end position="37"/>
    </location>
</feature>
<dbReference type="Pfam" id="PF08447">
    <property type="entry name" value="PAS_3"/>
    <property type="match status" value="1"/>
</dbReference>
<dbReference type="InterPro" id="IPR013655">
    <property type="entry name" value="PAS_fold_3"/>
</dbReference>
<dbReference type="Gene3D" id="3.20.20.450">
    <property type="entry name" value="EAL domain"/>
    <property type="match status" value="1"/>
</dbReference>
<organism evidence="11 12">
    <name type="scientific">Oceanisphaera profunda</name>
    <dbReference type="NCBI Taxonomy" id="1416627"/>
    <lineage>
        <taxon>Bacteria</taxon>
        <taxon>Pseudomonadati</taxon>
        <taxon>Pseudomonadota</taxon>
        <taxon>Gammaproteobacteria</taxon>
        <taxon>Aeromonadales</taxon>
        <taxon>Aeromonadaceae</taxon>
        <taxon>Oceanisphaera</taxon>
    </lineage>
</organism>
<gene>
    <name evidence="11" type="ORF">CBP31_15405</name>
</gene>
<evidence type="ECO:0000256" key="1">
    <source>
        <dbReference type="ARBA" id="ARBA00001946"/>
    </source>
</evidence>
<dbReference type="InterPro" id="IPR035919">
    <property type="entry name" value="EAL_sf"/>
</dbReference>
<dbReference type="EC" id="3.1.4.52" evidence="2"/>
<comment type="cofactor">
    <cofactor evidence="1">
        <name>Mg(2+)</name>
        <dbReference type="ChEBI" id="CHEBI:18420"/>
    </cofactor>
</comment>
<keyword evidence="6" id="KW-1133">Transmembrane helix</keyword>
<dbReference type="SUPFAM" id="SSF55073">
    <property type="entry name" value="Nucleotide cyclase"/>
    <property type="match status" value="1"/>
</dbReference>
<keyword evidence="6" id="KW-0812">Transmembrane</keyword>
<keyword evidence="6" id="KW-0472">Membrane</keyword>
<dbReference type="GO" id="GO:0071111">
    <property type="term" value="F:cyclic-guanylate-specific phosphodiesterase activity"/>
    <property type="evidence" value="ECO:0007669"/>
    <property type="project" value="UniProtKB-EC"/>
</dbReference>
<dbReference type="PANTHER" id="PTHR44757:SF2">
    <property type="entry name" value="BIOFILM ARCHITECTURE MAINTENANCE PROTEIN MBAA"/>
    <property type="match status" value="1"/>
</dbReference>
<dbReference type="Pfam" id="PF00563">
    <property type="entry name" value="EAL"/>
    <property type="match status" value="1"/>
</dbReference>
<dbReference type="FunFam" id="3.20.20.450:FF:000001">
    <property type="entry name" value="Cyclic di-GMP phosphodiesterase yahA"/>
    <property type="match status" value="1"/>
</dbReference>
<dbReference type="NCBIfam" id="TIGR00229">
    <property type="entry name" value="sensory_box"/>
    <property type="match status" value="1"/>
</dbReference>
<dbReference type="InterPro" id="IPR001610">
    <property type="entry name" value="PAC"/>
</dbReference>
<dbReference type="CDD" id="cd00130">
    <property type="entry name" value="PAS"/>
    <property type="match status" value="1"/>
</dbReference>
<evidence type="ECO:0000256" key="6">
    <source>
        <dbReference type="SAM" id="Phobius"/>
    </source>
</evidence>
<evidence type="ECO:0000259" key="10">
    <source>
        <dbReference type="PROSITE" id="PS50887"/>
    </source>
</evidence>
<accession>A0A1Y0D8E9</accession>
<evidence type="ECO:0000256" key="5">
    <source>
        <dbReference type="SAM" id="Coils"/>
    </source>
</evidence>
<dbReference type="PROSITE" id="PS50887">
    <property type="entry name" value="GGDEF"/>
    <property type="match status" value="1"/>
</dbReference>
<dbReference type="PROSITE" id="PS50883">
    <property type="entry name" value="EAL"/>
    <property type="match status" value="1"/>
</dbReference>
<dbReference type="CDD" id="cd01948">
    <property type="entry name" value="EAL"/>
    <property type="match status" value="1"/>
</dbReference>
<keyword evidence="5" id="KW-0175">Coiled coil</keyword>
<dbReference type="InterPro" id="IPR001633">
    <property type="entry name" value="EAL_dom"/>
</dbReference>
<dbReference type="InterPro" id="IPR043128">
    <property type="entry name" value="Rev_trsase/Diguanyl_cyclase"/>
</dbReference>
<dbReference type="KEGG" id="opf:CBP31_15405"/>
<name>A0A1Y0D8E9_9GAMM</name>
<evidence type="ECO:0000313" key="11">
    <source>
        <dbReference type="EMBL" id="ART83850.1"/>
    </source>
</evidence>